<accession>A0A420QVP5</accession>
<comment type="caution">
    <text evidence="2">The sequence shown here is derived from an EMBL/GenBank/DDBJ whole genome shotgun (WGS) entry which is preliminary data.</text>
</comment>
<feature type="region of interest" description="Disordered" evidence="1">
    <location>
        <begin position="1"/>
        <end position="23"/>
    </location>
</feature>
<reference evidence="2 3" key="1">
    <citation type="journal article" date="2018" name="Sci. Rep.">
        <title>Characterisation of pathogen-specific regions and novel effector candidates in Fusarium oxysporum f. sp. cepae.</title>
        <authorList>
            <person name="Armitage A.D."/>
            <person name="Taylor A."/>
            <person name="Sobczyk M.K."/>
            <person name="Baxter L."/>
            <person name="Greenfield B.P."/>
            <person name="Bates H.J."/>
            <person name="Wilson F."/>
            <person name="Jackson A.C."/>
            <person name="Ott S."/>
            <person name="Harrison R.J."/>
            <person name="Clarkson J.P."/>
        </authorList>
    </citation>
    <scope>NUCLEOTIDE SEQUENCE [LARGE SCALE GENOMIC DNA]</scope>
    <source>
        <strain evidence="2 3">Fo_A28</strain>
    </source>
</reference>
<gene>
    <name evidence="2" type="ORF">BFJ68_g9347</name>
</gene>
<evidence type="ECO:0000313" key="3">
    <source>
        <dbReference type="Proteomes" id="UP000285860"/>
    </source>
</evidence>
<evidence type="ECO:0000313" key="2">
    <source>
        <dbReference type="EMBL" id="RKL08857.1"/>
    </source>
</evidence>
<proteinExistence type="predicted"/>
<dbReference type="Proteomes" id="UP000285860">
    <property type="component" value="Unassembled WGS sequence"/>
</dbReference>
<protein>
    <submittedName>
        <fullName evidence="2">Uncharacterized protein</fullName>
    </submittedName>
</protein>
<dbReference type="AlphaFoldDB" id="A0A420QVP5"/>
<organism evidence="2 3">
    <name type="scientific">Fusarium oxysporum</name>
    <name type="common">Fusarium vascular wilt</name>
    <dbReference type="NCBI Taxonomy" id="5507"/>
    <lineage>
        <taxon>Eukaryota</taxon>
        <taxon>Fungi</taxon>
        <taxon>Dikarya</taxon>
        <taxon>Ascomycota</taxon>
        <taxon>Pezizomycotina</taxon>
        <taxon>Sordariomycetes</taxon>
        <taxon>Hypocreomycetidae</taxon>
        <taxon>Hypocreales</taxon>
        <taxon>Nectriaceae</taxon>
        <taxon>Fusarium</taxon>
        <taxon>Fusarium oxysporum species complex</taxon>
    </lineage>
</organism>
<dbReference type="VEuPathDB" id="FungiDB:FOZG_07845"/>
<evidence type="ECO:0000256" key="1">
    <source>
        <dbReference type="SAM" id="MobiDB-lite"/>
    </source>
</evidence>
<name>A0A420QVP5_FUSOX</name>
<dbReference type="EMBL" id="MRCY01000045">
    <property type="protein sequence ID" value="RKL08857.1"/>
    <property type="molecule type" value="Genomic_DNA"/>
</dbReference>
<sequence length="74" mass="8596">MREWRGQEELQDGGTQAPKQHRGDRWAAALNRRIVIPVLVWDRAVHGLFSLLAPNSWPYQQFMQGSRPTQVISR</sequence>